<dbReference type="InterPro" id="IPR029787">
    <property type="entry name" value="Nucleotide_cyclase"/>
</dbReference>
<dbReference type="SUPFAM" id="SSF52540">
    <property type="entry name" value="P-loop containing nucleoside triphosphate hydrolases"/>
    <property type="match status" value="1"/>
</dbReference>
<organism evidence="4 5">
    <name type="scientific">Nocardioides marmoriginsengisoli</name>
    <dbReference type="NCBI Taxonomy" id="661483"/>
    <lineage>
        <taxon>Bacteria</taxon>
        <taxon>Bacillati</taxon>
        <taxon>Actinomycetota</taxon>
        <taxon>Actinomycetes</taxon>
        <taxon>Propionibacteriales</taxon>
        <taxon>Nocardioidaceae</taxon>
        <taxon>Nocardioides</taxon>
    </lineage>
</organism>
<protein>
    <submittedName>
        <fullName evidence="4">Guanylate cyclase</fullName>
    </submittedName>
</protein>
<accession>A0A3N0CAS1</accession>
<dbReference type="Pfam" id="PF00211">
    <property type="entry name" value="Guanylate_cyc"/>
    <property type="match status" value="1"/>
</dbReference>
<evidence type="ECO:0000313" key="5">
    <source>
        <dbReference type="Proteomes" id="UP000267128"/>
    </source>
</evidence>
<dbReference type="RefSeq" id="WP_123229317.1">
    <property type="nucleotide sequence ID" value="NZ_RJSE01000009.1"/>
</dbReference>
<dbReference type="Gene3D" id="1.25.40.10">
    <property type="entry name" value="Tetratricopeptide repeat domain"/>
    <property type="match status" value="1"/>
</dbReference>
<dbReference type="AlphaFoldDB" id="A0A3N0CAS1"/>
<evidence type="ECO:0000256" key="2">
    <source>
        <dbReference type="ARBA" id="ARBA00022840"/>
    </source>
</evidence>
<dbReference type="Gene3D" id="3.30.70.1230">
    <property type="entry name" value="Nucleotide cyclase"/>
    <property type="match status" value="1"/>
</dbReference>
<keyword evidence="5" id="KW-1185">Reference proteome</keyword>
<evidence type="ECO:0000256" key="1">
    <source>
        <dbReference type="ARBA" id="ARBA00022741"/>
    </source>
</evidence>
<dbReference type="GO" id="GO:0035556">
    <property type="term" value="P:intracellular signal transduction"/>
    <property type="evidence" value="ECO:0007669"/>
    <property type="project" value="InterPro"/>
</dbReference>
<reference evidence="4 5" key="1">
    <citation type="submission" date="2018-11" db="EMBL/GenBank/DDBJ databases">
        <authorList>
            <person name="Li F."/>
        </authorList>
    </citation>
    <scope>NUCLEOTIDE SEQUENCE [LARGE SCALE GENOMIC DNA]</scope>
    <source>
        <strain evidence="4 5">Gsoil 097</strain>
    </source>
</reference>
<dbReference type="InterPro" id="IPR001054">
    <property type="entry name" value="A/G_cyclase"/>
</dbReference>
<keyword evidence="2" id="KW-0067">ATP-binding</keyword>
<dbReference type="OrthoDB" id="5476461at2"/>
<dbReference type="GO" id="GO:0005737">
    <property type="term" value="C:cytoplasm"/>
    <property type="evidence" value="ECO:0007669"/>
    <property type="project" value="TreeGrafter"/>
</dbReference>
<dbReference type="PANTHER" id="PTHR16305:SF28">
    <property type="entry name" value="GUANYLATE CYCLASE DOMAIN-CONTAINING PROTEIN"/>
    <property type="match status" value="1"/>
</dbReference>
<sequence>MTTRHCAECGHSASGQARFCEWCGAVLTPPSTPPQVPAQRRTGIEGERKQVTVMYADVVGSMDLTRSLDAERWGLVLDRFLAVSAASVQAFEGTVNQFTGDGMLAVFGAPVAHEDHARRACLAVLELQRRVHELSTEIRQEYGVELAVRCGLNSGEVVVGAIGDDVHMDFVPVGNTTAIGKRIEELAPVGSTAMSAATAALVRGEFEVRELGEFDLKGVLGRQLVLELVGPGTAQNRLEAMASTRGLVPFVGRGAERAVLGSALDDASAGRGSAVGIVGDAGIGKSRLVHEFVAAGVERGLAVYSAGGVAHGRYVPFLPVLALYRNYFGVGAHTDPAIARAQVRAAMLPRGPRWADDLPMLFEFLGIAEPGPVPGEQAALDHRRRLLEVAVRALTASGPTEATVIVLEDLHWIDDASDAFLTELVEAIAGTRILLLATYRSEYDDAWTGDAPHARIALKPLQPAETEDLLTGLVGTDPSVGELTDLIDARTRGNPFFIEEVVQALVENGQLAGMAGDYRLVGEVGDLTLPATVEAVLAARIDDLPRRERALVQVLSVVGQEIPGDLLTEIADLPPDELAAAMQTLEHGQWIVPGGSRAAYLFKHPLTQEVAYRSQLSEWRQRAHGRVAAAIERTSAEVLDERAALLAHHYEAAGDVRGAATWHSRAAAWAEVASPAEGMRHWRRLRDLTATLVPSVEQEALAAKARLGILSLGWRLGLSPDEEAAAQPDTGDEIDRGRARLFHSGFLMHSGNEREGLDGFFAASRDALVSGDPGLILTASSGVAYASWVSGDLTEGVAATDHAIPLVAGDPTVGSGLAFISPLAHAYSQRVLCRGYQGDLVGAVRDFDLAIELARSQGDDETVSATYAAYAMVQASFGDPSQALENASLGLAIAEEAANAVHVIACLVPLHLAQVGAGFPSDAAAGAGAVLATVREHRIGLYFEPVLLSTVALARLALGEIEDAVAAAEEAAAIADARGLGACALIAPITLAQVLRSAPGADPGRIEVLLSSAMRQVEATGADAFEPMIRRELAALA</sequence>
<dbReference type="SUPFAM" id="SSF48452">
    <property type="entry name" value="TPR-like"/>
    <property type="match status" value="1"/>
</dbReference>
<dbReference type="InterPro" id="IPR011990">
    <property type="entry name" value="TPR-like_helical_dom_sf"/>
</dbReference>
<dbReference type="GO" id="GO:0005524">
    <property type="term" value="F:ATP binding"/>
    <property type="evidence" value="ECO:0007669"/>
    <property type="project" value="UniProtKB-KW"/>
</dbReference>
<evidence type="ECO:0000259" key="3">
    <source>
        <dbReference type="PROSITE" id="PS50125"/>
    </source>
</evidence>
<evidence type="ECO:0000313" key="4">
    <source>
        <dbReference type="EMBL" id="RNL60565.1"/>
    </source>
</evidence>
<comment type="caution">
    <text evidence="4">The sequence shown here is derived from an EMBL/GenBank/DDBJ whole genome shotgun (WGS) entry which is preliminary data.</text>
</comment>
<dbReference type="PROSITE" id="PS50125">
    <property type="entry name" value="GUANYLATE_CYCLASE_2"/>
    <property type="match status" value="1"/>
</dbReference>
<dbReference type="InterPro" id="IPR041664">
    <property type="entry name" value="AAA_16"/>
</dbReference>
<dbReference type="EMBL" id="RJSE01000009">
    <property type="protein sequence ID" value="RNL60565.1"/>
    <property type="molecule type" value="Genomic_DNA"/>
</dbReference>
<feature type="domain" description="Guanylate cyclase" evidence="3">
    <location>
        <begin position="52"/>
        <end position="184"/>
    </location>
</feature>
<gene>
    <name evidence="4" type="ORF">EFK50_19805</name>
</gene>
<keyword evidence="1" id="KW-0547">Nucleotide-binding</keyword>
<dbReference type="Pfam" id="PF13191">
    <property type="entry name" value="AAA_16"/>
    <property type="match status" value="1"/>
</dbReference>
<name>A0A3N0CAS1_9ACTN</name>
<proteinExistence type="predicted"/>
<dbReference type="SMART" id="SM00044">
    <property type="entry name" value="CYCc"/>
    <property type="match status" value="1"/>
</dbReference>
<dbReference type="PANTHER" id="PTHR16305">
    <property type="entry name" value="TESTICULAR SOLUBLE ADENYLYL CYCLASE"/>
    <property type="match status" value="1"/>
</dbReference>
<dbReference type="CDD" id="cd07302">
    <property type="entry name" value="CHD"/>
    <property type="match status" value="1"/>
</dbReference>
<dbReference type="GO" id="GO:0009190">
    <property type="term" value="P:cyclic nucleotide biosynthetic process"/>
    <property type="evidence" value="ECO:0007669"/>
    <property type="project" value="InterPro"/>
</dbReference>
<dbReference type="Proteomes" id="UP000267128">
    <property type="component" value="Unassembled WGS sequence"/>
</dbReference>
<dbReference type="InterPro" id="IPR027417">
    <property type="entry name" value="P-loop_NTPase"/>
</dbReference>
<dbReference type="SUPFAM" id="SSF55073">
    <property type="entry name" value="Nucleotide cyclase"/>
    <property type="match status" value="1"/>
</dbReference>
<dbReference type="GO" id="GO:0004016">
    <property type="term" value="F:adenylate cyclase activity"/>
    <property type="evidence" value="ECO:0007669"/>
    <property type="project" value="UniProtKB-ARBA"/>
</dbReference>